<accession>A0A518CD06</accession>
<evidence type="ECO:0000313" key="1">
    <source>
        <dbReference type="EMBL" id="QDU77107.1"/>
    </source>
</evidence>
<organism evidence="1 2">
    <name type="scientific">Bremerella volcania</name>
    <dbReference type="NCBI Taxonomy" id="2527984"/>
    <lineage>
        <taxon>Bacteria</taxon>
        <taxon>Pseudomonadati</taxon>
        <taxon>Planctomycetota</taxon>
        <taxon>Planctomycetia</taxon>
        <taxon>Pirellulales</taxon>
        <taxon>Pirellulaceae</taxon>
        <taxon>Bremerella</taxon>
    </lineage>
</organism>
<dbReference type="Proteomes" id="UP000318626">
    <property type="component" value="Chromosome"/>
</dbReference>
<dbReference type="AlphaFoldDB" id="A0A518CD06"/>
<keyword evidence="2" id="KW-1185">Reference proteome</keyword>
<name>A0A518CD06_9BACT</name>
<dbReference type="KEGG" id="bvo:Pan97_41690"/>
<dbReference type="OrthoDB" id="215178at2"/>
<reference evidence="2" key="1">
    <citation type="submission" date="2019-02" db="EMBL/GenBank/DDBJ databases">
        <title>Deep-cultivation of Planctomycetes and their phenomic and genomic characterization uncovers novel biology.</title>
        <authorList>
            <person name="Wiegand S."/>
            <person name="Jogler M."/>
            <person name="Boedeker C."/>
            <person name="Pinto D."/>
            <person name="Vollmers J."/>
            <person name="Rivas-Marin E."/>
            <person name="Kohn T."/>
            <person name="Peeters S.H."/>
            <person name="Heuer A."/>
            <person name="Rast P."/>
            <person name="Oberbeckmann S."/>
            <person name="Bunk B."/>
            <person name="Jeske O."/>
            <person name="Meyerdierks A."/>
            <person name="Storesund J.E."/>
            <person name="Kallscheuer N."/>
            <person name="Luecker S."/>
            <person name="Lage O.M."/>
            <person name="Pohl T."/>
            <person name="Merkel B.J."/>
            <person name="Hornburger P."/>
            <person name="Mueller R.-W."/>
            <person name="Bruemmer F."/>
            <person name="Labrenz M."/>
            <person name="Spormann A.M."/>
            <person name="Op den Camp H."/>
            <person name="Overmann J."/>
            <person name="Amann R."/>
            <person name="Jetten M.S.M."/>
            <person name="Mascher T."/>
            <person name="Medema M.H."/>
            <person name="Devos D.P."/>
            <person name="Kaster A.-K."/>
            <person name="Ovreas L."/>
            <person name="Rohde M."/>
            <person name="Galperin M.Y."/>
            <person name="Jogler C."/>
        </authorList>
    </citation>
    <scope>NUCLEOTIDE SEQUENCE [LARGE SCALE GENOMIC DNA]</scope>
    <source>
        <strain evidence="2">Pan97</strain>
    </source>
</reference>
<sequence>MPDQSQFDHALAHRQFSADAFNTAWDLIDKTDRTAEEDVSMLCRAAASLWHWNQREDVNNQSRSVGYWQLSRVFSLLSEGDMALRCGELCLKYAKGTPPFYEAYAYEALARASVISGDAAAAKRYLVKARQLVQRIEEASSKEMLLVDLQSIHG</sequence>
<dbReference type="EMBL" id="CP036289">
    <property type="protein sequence ID" value="QDU77107.1"/>
    <property type="molecule type" value="Genomic_DNA"/>
</dbReference>
<evidence type="ECO:0000313" key="2">
    <source>
        <dbReference type="Proteomes" id="UP000318626"/>
    </source>
</evidence>
<evidence type="ECO:0008006" key="3">
    <source>
        <dbReference type="Google" id="ProtNLM"/>
    </source>
</evidence>
<protein>
    <recommendedName>
        <fullName evidence="3">Tetratricopeptide repeat protein</fullName>
    </recommendedName>
</protein>
<dbReference type="RefSeq" id="WP_144975761.1">
    <property type="nucleotide sequence ID" value="NZ_CP036289.1"/>
</dbReference>
<gene>
    <name evidence="1" type="ORF">Pan97_41690</name>
</gene>
<proteinExistence type="predicted"/>